<gene>
    <name evidence="1" type="ORF">RYX45_25795</name>
</gene>
<sequence>FNVGPYTAGQKGNVILKASKIEIDVKEPQGDLDVPAIPLTCKPPDNTPIAAVTIDREKPFITLKGDNPMVIEAGSK</sequence>
<organism evidence="1 2">
    <name type="scientific">Alkalihalophilus pseudofirmus</name>
    <name type="common">Bacillus pseudofirmus</name>
    <dbReference type="NCBI Taxonomy" id="79885"/>
    <lineage>
        <taxon>Bacteria</taxon>
        <taxon>Bacillati</taxon>
        <taxon>Bacillota</taxon>
        <taxon>Bacilli</taxon>
        <taxon>Bacillales</taxon>
        <taxon>Bacillaceae</taxon>
        <taxon>Alkalihalophilus</taxon>
    </lineage>
</organism>
<name>A0AAJ2NUF9_ALKPS</name>
<dbReference type="AlphaFoldDB" id="A0AAJ2NUF9"/>
<evidence type="ECO:0000313" key="2">
    <source>
        <dbReference type="Proteomes" id="UP001285636"/>
    </source>
</evidence>
<protein>
    <submittedName>
        <fullName evidence="1">Uncharacterized protein</fullName>
    </submittedName>
</protein>
<evidence type="ECO:0000313" key="1">
    <source>
        <dbReference type="EMBL" id="MDV2888579.1"/>
    </source>
</evidence>
<feature type="non-terminal residue" evidence="1">
    <location>
        <position position="76"/>
    </location>
</feature>
<dbReference type="EMBL" id="JAWJAY010001679">
    <property type="protein sequence ID" value="MDV2888579.1"/>
    <property type="molecule type" value="Genomic_DNA"/>
</dbReference>
<feature type="non-terminal residue" evidence="1">
    <location>
        <position position="1"/>
    </location>
</feature>
<comment type="caution">
    <text evidence="1">The sequence shown here is derived from an EMBL/GenBank/DDBJ whole genome shotgun (WGS) entry which is preliminary data.</text>
</comment>
<accession>A0AAJ2NUF9</accession>
<dbReference type="RefSeq" id="WP_323468445.1">
    <property type="nucleotide sequence ID" value="NZ_JAWJAY010001679.1"/>
</dbReference>
<dbReference type="Proteomes" id="UP001285636">
    <property type="component" value="Unassembled WGS sequence"/>
</dbReference>
<reference evidence="1" key="1">
    <citation type="submission" date="2023-10" db="EMBL/GenBank/DDBJ databases">
        <title>Screening of Alkalihalophilus pseudofirmusBZ-TG-HK211 and Its Alleviation of Salt Stress on Rapeseed Growth.</title>
        <authorList>
            <person name="Zhao B."/>
            <person name="Guo T."/>
        </authorList>
    </citation>
    <scope>NUCLEOTIDE SEQUENCE</scope>
    <source>
        <strain evidence="1">BZ-TG-HK211</strain>
    </source>
</reference>
<proteinExistence type="predicted"/>